<dbReference type="GO" id="GO:0008270">
    <property type="term" value="F:zinc ion binding"/>
    <property type="evidence" value="ECO:0007669"/>
    <property type="project" value="UniProtKB-KW"/>
</dbReference>
<keyword evidence="7" id="KW-0804">Transcription</keyword>
<keyword evidence="12" id="KW-1185">Reference proteome</keyword>
<dbReference type="GO" id="GO:0005634">
    <property type="term" value="C:nucleus"/>
    <property type="evidence" value="ECO:0007669"/>
    <property type="project" value="UniProtKB-SubCell"/>
</dbReference>
<comment type="caution">
    <text evidence="11">The sequence shown here is derived from an EMBL/GenBank/DDBJ whole genome shotgun (WGS) entry which is preliminary data.</text>
</comment>
<keyword evidence="5" id="KW-0862">Zinc</keyword>
<evidence type="ECO:0000256" key="6">
    <source>
        <dbReference type="ARBA" id="ARBA00023015"/>
    </source>
</evidence>
<dbReference type="EMBL" id="JAIQCV010000005">
    <property type="protein sequence ID" value="KAH1097175.1"/>
    <property type="molecule type" value="Genomic_DNA"/>
</dbReference>
<dbReference type="InterPro" id="IPR051979">
    <property type="entry name" value="B-box_zinc_finger"/>
</dbReference>
<evidence type="ECO:0000313" key="12">
    <source>
        <dbReference type="Proteomes" id="UP000828251"/>
    </source>
</evidence>
<sequence length="143" mass="15640">ELELKIEKQMKIQCDVCEKEAASLFCTAEEAALCGACDHRVHHANKLASKHHPNQYIQKHDRFLLTGVKLSATSALYDGDSLPQFNSQTLVNDPFSVSPASFNQSSASMTTTATAAVINKNSRDNNMLRSETCASVSSISDYL</sequence>
<organism evidence="11 12">
    <name type="scientific">Gossypium stocksii</name>
    <dbReference type="NCBI Taxonomy" id="47602"/>
    <lineage>
        <taxon>Eukaryota</taxon>
        <taxon>Viridiplantae</taxon>
        <taxon>Streptophyta</taxon>
        <taxon>Embryophyta</taxon>
        <taxon>Tracheophyta</taxon>
        <taxon>Spermatophyta</taxon>
        <taxon>Magnoliopsida</taxon>
        <taxon>eudicotyledons</taxon>
        <taxon>Gunneridae</taxon>
        <taxon>Pentapetalae</taxon>
        <taxon>rosids</taxon>
        <taxon>malvids</taxon>
        <taxon>Malvales</taxon>
        <taxon>Malvaceae</taxon>
        <taxon>Malvoideae</taxon>
        <taxon>Gossypium</taxon>
    </lineage>
</organism>
<dbReference type="GO" id="GO:0006355">
    <property type="term" value="P:regulation of DNA-templated transcription"/>
    <property type="evidence" value="ECO:0007669"/>
    <property type="project" value="TreeGrafter"/>
</dbReference>
<evidence type="ECO:0000259" key="10">
    <source>
        <dbReference type="PROSITE" id="PS50119"/>
    </source>
</evidence>
<dbReference type="Proteomes" id="UP000828251">
    <property type="component" value="Unassembled WGS sequence"/>
</dbReference>
<evidence type="ECO:0000256" key="7">
    <source>
        <dbReference type="ARBA" id="ARBA00023163"/>
    </source>
</evidence>
<keyword evidence="8" id="KW-0539">Nucleus</keyword>
<dbReference type="InterPro" id="IPR000315">
    <property type="entry name" value="Znf_B-box"/>
</dbReference>
<reference evidence="11 12" key="1">
    <citation type="journal article" date="2021" name="Plant Biotechnol. J.">
        <title>Multi-omics assisted identification of the key and species-specific regulatory components of drought-tolerant mechanisms in Gossypium stocksii.</title>
        <authorList>
            <person name="Yu D."/>
            <person name="Ke L."/>
            <person name="Zhang D."/>
            <person name="Wu Y."/>
            <person name="Sun Y."/>
            <person name="Mei J."/>
            <person name="Sun J."/>
            <person name="Sun Y."/>
        </authorList>
    </citation>
    <scope>NUCLEOTIDE SEQUENCE [LARGE SCALE GENOMIC DNA]</scope>
    <source>
        <strain evidence="12">cv. E1</strain>
        <tissue evidence="11">Leaf</tissue>
    </source>
</reference>
<evidence type="ECO:0000256" key="2">
    <source>
        <dbReference type="ARBA" id="ARBA00022723"/>
    </source>
</evidence>
<comment type="subcellular location">
    <subcellularLocation>
        <location evidence="1">Nucleus</location>
    </subcellularLocation>
</comment>
<dbReference type="AlphaFoldDB" id="A0A9D4A8J6"/>
<dbReference type="PANTHER" id="PTHR31832:SF52">
    <property type="entry name" value="B-BOX ZINC FINGER PROTEIN 21"/>
    <property type="match status" value="1"/>
</dbReference>
<dbReference type="PANTHER" id="PTHR31832">
    <property type="entry name" value="B-BOX ZINC FINGER PROTEIN 22"/>
    <property type="match status" value="1"/>
</dbReference>
<dbReference type="PROSITE" id="PS50119">
    <property type="entry name" value="ZF_BBOX"/>
    <property type="match status" value="1"/>
</dbReference>
<name>A0A9D4A8J6_9ROSI</name>
<keyword evidence="6" id="KW-0805">Transcription regulation</keyword>
<evidence type="ECO:0000256" key="4">
    <source>
        <dbReference type="ARBA" id="ARBA00022771"/>
    </source>
</evidence>
<feature type="non-terminal residue" evidence="11">
    <location>
        <position position="1"/>
    </location>
</feature>
<evidence type="ECO:0000256" key="3">
    <source>
        <dbReference type="ARBA" id="ARBA00022737"/>
    </source>
</evidence>
<keyword evidence="2" id="KW-0479">Metal-binding</keyword>
<dbReference type="SMART" id="SM00336">
    <property type="entry name" value="BBOX"/>
    <property type="match status" value="1"/>
</dbReference>
<accession>A0A9D4A8J6</accession>
<dbReference type="InterPro" id="IPR049808">
    <property type="entry name" value="CONSTANS-like_Bbox1"/>
</dbReference>
<keyword evidence="3" id="KW-0677">Repeat</keyword>
<evidence type="ECO:0000313" key="11">
    <source>
        <dbReference type="EMBL" id="KAH1097175.1"/>
    </source>
</evidence>
<feature type="domain" description="B box-type" evidence="10">
    <location>
        <begin position="9"/>
        <end position="51"/>
    </location>
</feature>
<evidence type="ECO:0000256" key="5">
    <source>
        <dbReference type="ARBA" id="ARBA00022833"/>
    </source>
</evidence>
<gene>
    <name evidence="11" type="ORF">J1N35_014096</name>
</gene>
<evidence type="ECO:0000256" key="9">
    <source>
        <dbReference type="PROSITE-ProRule" id="PRU00024"/>
    </source>
</evidence>
<keyword evidence="4 9" id="KW-0863">Zinc-finger</keyword>
<dbReference type="GO" id="GO:0009640">
    <property type="term" value="P:photomorphogenesis"/>
    <property type="evidence" value="ECO:0007669"/>
    <property type="project" value="TreeGrafter"/>
</dbReference>
<proteinExistence type="predicted"/>
<evidence type="ECO:0000256" key="8">
    <source>
        <dbReference type="ARBA" id="ARBA00023242"/>
    </source>
</evidence>
<dbReference type="OrthoDB" id="153872at2759"/>
<protein>
    <recommendedName>
        <fullName evidence="10">B box-type domain-containing protein</fullName>
    </recommendedName>
</protein>
<dbReference type="CDD" id="cd19821">
    <property type="entry name" value="Bbox1_BBX-like"/>
    <property type="match status" value="1"/>
</dbReference>
<evidence type="ECO:0000256" key="1">
    <source>
        <dbReference type="ARBA" id="ARBA00004123"/>
    </source>
</evidence>